<evidence type="ECO:0000256" key="5">
    <source>
        <dbReference type="ARBA" id="ARBA00047684"/>
    </source>
</evidence>
<dbReference type="PANTHER" id="PTHR12045:SF3">
    <property type="entry name" value="INACTIVE ALLANTOICASE-RELATED"/>
    <property type="match status" value="1"/>
</dbReference>
<evidence type="ECO:0000256" key="1">
    <source>
        <dbReference type="ARBA" id="ARBA00009242"/>
    </source>
</evidence>
<feature type="domain" description="Allantoicase" evidence="6">
    <location>
        <begin position="27"/>
        <end position="175"/>
    </location>
</feature>
<dbReference type="Pfam" id="PF03561">
    <property type="entry name" value="Allantoicase"/>
    <property type="match status" value="2"/>
</dbReference>
<evidence type="ECO:0000313" key="7">
    <source>
        <dbReference type="EMBL" id="KAL0578745.1"/>
    </source>
</evidence>
<comment type="caution">
    <text evidence="7">The sequence shown here is derived from an EMBL/GenBank/DDBJ whole genome shotgun (WGS) entry which is preliminary data.</text>
</comment>
<dbReference type="HAMAP" id="MF_00813">
    <property type="entry name" value="Allantoicase"/>
    <property type="match status" value="1"/>
</dbReference>
<comment type="similarity">
    <text evidence="1">Belongs to the allantoicase family.</text>
</comment>
<protein>
    <submittedName>
        <fullName evidence="7">Allantoicase</fullName>
    </submittedName>
</protein>
<dbReference type="Gene3D" id="2.60.120.260">
    <property type="entry name" value="Galactose-binding domain-like"/>
    <property type="match status" value="2"/>
</dbReference>
<evidence type="ECO:0000313" key="8">
    <source>
        <dbReference type="Proteomes" id="UP001465976"/>
    </source>
</evidence>
<evidence type="ECO:0000259" key="6">
    <source>
        <dbReference type="Pfam" id="PF03561"/>
    </source>
</evidence>
<keyword evidence="4" id="KW-0456">Lyase</keyword>
<keyword evidence="8" id="KW-1185">Reference proteome</keyword>
<dbReference type="InterPro" id="IPR007247">
    <property type="entry name" value="Ureidogly_lyase"/>
</dbReference>
<evidence type="ECO:0000256" key="4">
    <source>
        <dbReference type="ARBA" id="ARBA00023239"/>
    </source>
</evidence>
<accession>A0ABR3FTC4</accession>
<dbReference type="Gene3D" id="2.60.120.480">
    <property type="entry name" value="Ureidoglycolate hydrolase"/>
    <property type="match status" value="1"/>
</dbReference>
<organism evidence="7 8">
    <name type="scientific">Marasmius crinis-equi</name>
    <dbReference type="NCBI Taxonomy" id="585013"/>
    <lineage>
        <taxon>Eukaryota</taxon>
        <taxon>Fungi</taxon>
        <taxon>Dikarya</taxon>
        <taxon>Basidiomycota</taxon>
        <taxon>Agaricomycotina</taxon>
        <taxon>Agaricomycetes</taxon>
        <taxon>Agaricomycetidae</taxon>
        <taxon>Agaricales</taxon>
        <taxon>Marasmiineae</taxon>
        <taxon>Marasmiaceae</taxon>
        <taxon>Marasmius</taxon>
    </lineage>
</organism>
<name>A0ABR3FTC4_9AGAR</name>
<gene>
    <name evidence="7" type="primary">DAL2</name>
    <name evidence="7" type="ORF">V5O48_003243</name>
</gene>
<dbReference type="InterPro" id="IPR011051">
    <property type="entry name" value="RmlC_Cupin_sf"/>
</dbReference>
<dbReference type="SUPFAM" id="SSF51182">
    <property type="entry name" value="RmlC-like cupins"/>
    <property type="match status" value="1"/>
</dbReference>
<dbReference type="CDD" id="cd20298">
    <property type="entry name" value="cupin_UAH"/>
    <property type="match status" value="1"/>
</dbReference>
<dbReference type="InterPro" id="IPR024060">
    <property type="entry name" value="Ureidoglycolate_lyase_dom_sf"/>
</dbReference>
<dbReference type="InterPro" id="IPR008979">
    <property type="entry name" value="Galactose-bd-like_sf"/>
</dbReference>
<dbReference type="InterPro" id="IPR047233">
    <property type="entry name" value="UAH_cupin"/>
</dbReference>
<reference evidence="7 8" key="1">
    <citation type="submission" date="2024-02" db="EMBL/GenBank/DDBJ databases">
        <title>A draft genome for the cacao thread blight pathogen Marasmius crinis-equi.</title>
        <authorList>
            <person name="Cohen S.P."/>
            <person name="Baruah I.K."/>
            <person name="Amoako-Attah I."/>
            <person name="Bukari Y."/>
            <person name="Meinhardt L.W."/>
            <person name="Bailey B.A."/>
        </authorList>
    </citation>
    <scope>NUCLEOTIDE SEQUENCE [LARGE SCALE GENOMIC DNA]</scope>
    <source>
        <strain evidence="7 8">GH-76</strain>
    </source>
</reference>
<dbReference type="Pfam" id="PF04115">
    <property type="entry name" value="Ureidogly_lyase"/>
    <property type="match status" value="1"/>
</dbReference>
<dbReference type="InterPro" id="IPR005164">
    <property type="entry name" value="Allantoicase"/>
</dbReference>
<evidence type="ECO:0000256" key="3">
    <source>
        <dbReference type="ARBA" id="ARBA00022631"/>
    </source>
</evidence>
<comment type="catalytic activity">
    <reaction evidence="5">
        <text>(S)-ureidoglycolate = urea + glyoxylate</text>
        <dbReference type="Rhea" id="RHEA:11304"/>
        <dbReference type="ChEBI" id="CHEBI:16199"/>
        <dbReference type="ChEBI" id="CHEBI:36655"/>
        <dbReference type="ChEBI" id="CHEBI:57296"/>
        <dbReference type="EC" id="4.3.2.3"/>
    </reaction>
</comment>
<proteinExistence type="inferred from homology"/>
<sequence length="570" mass="62799">MSYEVVPLDNFPQVFAATTELSSCALGGRVISVSDEFFAEAFHLLLVEPAPSLKGQFGPNGALYSGWESRRHNFDYDWCIIKLGTSGTIVGFDIDTTHFNGNEAPQVSVDAFYDPITQEDPDKDDARWTEILPKVNLGPSSRHFFTIPSGPRATFVKLNMYPDGGVARFRVYGDVAPIVPEDPMKNFDLAHVYAGGRVEFTSDQHFGVGANLILPGRGKDMGDGWETKRSRLPGHKDWAIIKLAVPGYLEQVEIDTAHFKGNFPESCELHGIYLEKEVNWSVGRGEDQDWKLLLPRTKLGPHRQHFFQLENVEDTLYTHVKVTIHPDGGIKRVRVTGRRSEEKTAKDVTTVEEGSVKASDIPNVHAALSKERLEKARILPVLPLTPEAFAPFGQVIQAYGDHAAAPKGLKITPANGGTADKFHKLTLLEQSYPADSGATTGLSVYRCQPLSDVASDGTAELKELERHAFTNQAFIPMGKGSAEGLKDTAEKYLVVVTKNGEDDKPDLKSLRAFVATTAQGIVYSAGIWHQPMTVLEKPLDLTCVETQIGNGSKADCEIVKVEEAIRLRIW</sequence>
<keyword evidence="3" id="KW-0659">Purine metabolism</keyword>
<comment type="subunit">
    <text evidence="2">Homodimer.</text>
</comment>
<dbReference type="NCBIfam" id="TIGR02961">
    <property type="entry name" value="allantoicase"/>
    <property type="match status" value="1"/>
</dbReference>
<dbReference type="Proteomes" id="UP001465976">
    <property type="component" value="Unassembled WGS sequence"/>
</dbReference>
<dbReference type="SUPFAM" id="SSF49785">
    <property type="entry name" value="Galactose-binding domain-like"/>
    <property type="match status" value="2"/>
</dbReference>
<feature type="domain" description="Allantoicase" evidence="6">
    <location>
        <begin position="195"/>
        <end position="339"/>
    </location>
</feature>
<dbReference type="PANTHER" id="PTHR12045">
    <property type="entry name" value="ALLANTOICASE"/>
    <property type="match status" value="1"/>
</dbReference>
<dbReference type="InterPro" id="IPR015908">
    <property type="entry name" value="Allantoicase_dom"/>
</dbReference>
<dbReference type="EMBL" id="JBAHYK010000086">
    <property type="protein sequence ID" value="KAL0578745.1"/>
    <property type="molecule type" value="Genomic_DNA"/>
</dbReference>
<evidence type="ECO:0000256" key="2">
    <source>
        <dbReference type="ARBA" id="ARBA00011738"/>
    </source>
</evidence>